<sequence length="29" mass="3269">MSVRGINVIYAGMNTAYIRPDIENNVNGW</sequence>
<gene>
    <name evidence="1" type="ORF">HMPREF9240_01250</name>
</gene>
<dbReference type="EMBL" id="AGWP01000005">
    <property type="protein sequence ID" value="EJZ86876.1"/>
    <property type="molecule type" value="Genomic_DNA"/>
</dbReference>
<evidence type="ECO:0000313" key="2">
    <source>
        <dbReference type="Proteomes" id="UP000006075"/>
    </source>
</evidence>
<proteinExistence type="predicted"/>
<dbReference type="AlphaFoldDB" id="K0YTF6"/>
<comment type="caution">
    <text evidence="1">The sequence shown here is derived from an EMBL/GenBank/DDBJ whole genome shotgun (WGS) entry which is preliminary data.</text>
</comment>
<keyword evidence="2" id="KW-1185">Reference proteome</keyword>
<evidence type="ECO:0000313" key="1">
    <source>
        <dbReference type="EMBL" id="EJZ86876.1"/>
    </source>
</evidence>
<organism evidence="1 2">
    <name type="scientific">Winkia neuii BV029A5</name>
    <dbReference type="NCBI Taxonomy" id="888439"/>
    <lineage>
        <taxon>Bacteria</taxon>
        <taxon>Bacillati</taxon>
        <taxon>Actinomycetota</taxon>
        <taxon>Actinomycetes</taxon>
        <taxon>Actinomycetales</taxon>
        <taxon>Actinomycetaceae</taxon>
        <taxon>Winkia</taxon>
    </lineage>
</organism>
<reference evidence="1 2" key="1">
    <citation type="submission" date="2012-07" db="EMBL/GenBank/DDBJ databases">
        <title>The Genome Sequence of Actinomyces neuii subsp. anitratus BVS029A5.</title>
        <authorList>
            <consortium name="The Broad Institute Genome Sequencing Platform"/>
            <person name="Earl A."/>
            <person name="Ward D."/>
            <person name="Feldgarden M."/>
            <person name="Gevers D."/>
            <person name="Saerens B."/>
            <person name="Vaneechoutte M."/>
            <person name="Walker B."/>
            <person name="Young S.K."/>
            <person name="Zeng Q."/>
            <person name="Gargeya S."/>
            <person name="Fitzgerald M."/>
            <person name="Haas B."/>
            <person name="Abouelleil A."/>
            <person name="Alvarado L."/>
            <person name="Arachchi H.M."/>
            <person name="Berlin A."/>
            <person name="Chapman S.B."/>
            <person name="Goldberg J."/>
            <person name="Griggs A."/>
            <person name="Gujja S."/>
            <person name="Hansen M."/>
            <person name="Howarth C."/>
            <person name="Imamovic A."/>
            <person name="Larimer J."/>
            <person name="McCowen C."/>
            <person name="Montmayeur A."/>
            <person name="Murphy C."/>
            <person name="Neiman D."/>
            <person name="Pearson M."/>
            <person name="Priest M."/>
            <person name="Roberts A."/>
            <person name="Saif S."/>
            <person name="Shea T."/>
            <person name="Sisk P."/>
            <person name="Sykes S."/>
            <person name="Wortman J."/>
            <person name="Nusbaum C."/>
            <person name="Birren B."/>
        </authorList>
    </citation>
    <scope>NUCLEOTIDE SEQUENCE [LARGE SCALE GENOMIC DNA]</scope>
    <source>
        <strain evidence="1 2">BVS029A5</strain>
    </source>
</reference>
<name>K0YTF6_9ACTO</name>
<accession>K0YTF6</accession>
<dbReference type="Proteomes" id="UP000006075">
    <property type="component" value="Unassembled WGS sequence"/>
</dbReference>
<protein>
    <submittedName>
        <fullName evidence="1">Uncharacterized protein</fullName>
    </submittedName>
</protein>
<dbReference type="HOGENOM" id="CLU_3408472_0_0_11"/>